<feature type="non-terminal residue" evidence="1">
    <location>
        <position position="291"/>
    </location>
</feature>
<comment type="caution">
    <text evidence="1">The sequence shown here is derived from an EMBL/GenBank/DDBJ whole genome shotgun (WGS) entry which is preliminary data.</text>
</comment>
<dbReference type="AlphaFoldDB" id="A0A433Q9Z1"/>
<dbReference type="Proteomes" id="UP000274822">
    <property type="component" value="Unassembled WGS sequence"/>
</dbReference>
<gene>
    <name evidence="1" type="ORF">BC938DRAFT_470552</name>
</gene>
<sequence>MGQTLSRNLKKKNHGSLAADIVLPEGFKWQDGRTYRDDKCLASMTPVNNTEIGRINAQHYLWRNFQAPIGKELKRGINVLQVGHLGCVEAPFHIHEGGPQTKFYIQQLNLAVKAQGLNGNIGKILGSGLSVAGLEEIHYDYRSCPLGWGHPELGRLTKLNLCNLMKQMKPRVTDALNMPDDKYDTIVAEVDDELGERYQGFANVEIYVARKPGGLSASKSVRPVESWFRPYIDVRLEACAPKNKRKLGAQVNETSAGVQIPLCNKTEAPIQSFLFRRGLCRVIFQEKILSK</sequence>
<accession>A0A433Q9Z1</accession>
<name>A0A433Q9Z1_9FUNG</name>
<proteinExistence type="predicted"/>
<keyword evidence="2" id="KW-1185">Reference proteome</keyword>
<dbReference type="EMBL" id="RBNJ01010099">
    <property type="protein sequence ID" value="RUS26591.1"/>
    <property type="molecule type" value="Genomic_DNA"/>
</dbReference>
<protein>
    <submittedName>
        <fullName evidence="1">Uncharacterized protein</fullName>
    </submittedName>
</protein>
<evidence type="ECO:0000313" key="2">
    <source>
        <dbReference type="Proteomes" id="UP000274822"/>
    </source>
</evidence>
<evidence type="ECO:0000313" key="1">
    <source>
        <dbReference type="EMBL" id="RUS26591.1"/>
    </source>
</evidence>
<organism evidence="1 2">
    <name type="scientific">Jimgerdemannia flammicorona</name>
    <dbReference type="NCBI Taxonomy" id="994334"/>
    <lineage>
        <taxon>Eukaryota</taxon>
        <taxon>Fungi</taxon>
        <taxon>Fungi incertae sedis</taxon>
        <taxon>Mucoromycota</taxon>
        <taxon>Mucoromycotina</taxon>
        <taxon>Endogonomycetes</taxon>
        <taxon>Endogonales</taxon>
        <taxon>Endogonaceae</taxon>
        <taxon>Jimgerdemannia</taxon>
    </lineage>
</organism>
<reference evidence="1 2" key="1">
    <citation type="journal article" date="2018" name="New Phytol.">
        <title>Phylogenomics of Endogonaceae and evolution of mycorrhizas within Mucoromycota.</title>
        <authorList>
            <person name="Chang Y."/>
            <person name="Desiro A."/>
            <person name="Na H."/>
            <person name="Sandor L."/>
            <person name="Lipzen A."/>
            <person name="Clum A."/>
            <person name="Barry K."/>
            <person name="Grigoriev I.V."/>
            <person name="Martin F.M."/>
            <person name="Stajich J.E."/>
            <person name="Smith M.E."/>
            <person name="Bonito G."/>
            <person name="Spatafora J.W."/>
        </authorList>
    </citation>
    <scope>NUCLEOTIDE SEQUENCE [LARGE SCALE GENOMIC DNA]</scope>
    <source>
        <strain evidence="1 2">AD002</strain>
    </source>
</reference>